<evidence type="ECO:0008006" key="3">
    <source>
        <dbReference type="Google" id="ProtNLM"/>
    </source>
</evidence>
<name>A0A1B6M3W3_9HEMI</name>
<feature type="coiled-coil region" evidence="1">
    <location>
        <begin position="330"/>
        <end position="364"/>
    </location>
</feature>
<proteinExistence type="predicted"/>
<dbReference type="PANTHER" id="PTHR10887">
    <property type="entry name" value="DNA2/NAM7 HELICASE FAMILY"/>
    <property type="match status" value="1"/>
</dbReference>
<feature type="non-terminal residue" evidence="2">
    <location>
        <position position="1"/>
    </location>
</feature>
<dbReference type="AlphaFoldDB" id="A0A1B6M3W3"/>
<gene>
    <name evidence="2" type="ORF">g.52622</name>
</gene>
<sequence length="410" mass="47731">QVAKTLLDNVSIDTPILVVCYKNHALDQFLEDILEKTQNIIRIGGRSKNKVLEKYNLKNCRGVYGYRTFKIILQNLAEDYYSKRHYIDGLKKHGIIVIENLLPYISCDRTRYQMMNTNIEVWLMEGMYFTNQESDNLDEMVGDFSTNFSNENFEEKFEEGFEKRLDCSSFTENDKSDTNRLMEENRKRLESMHIDDLSNVNGGTREIKKRVIHSGIPSLQSISSNGIVPKFKVTIHELNILCTIYENHIQQILEGDLGSRMYQEMKVNVYKNNLNDLRSRILFIKRMLSRNFRIHEVQRTKLYEISQSNVWSLTSHQRWALYHSWVDGLARDIKNEMRQMEVLIHDVEQQLDNARNKVDLKSLKRAKVVGLTTTGAAKHRSMLNQLGAKIVIIEEAAEVLESHIVTALSS</sequence>
<dbReference type="GO" id="GO:0031048">
    <property type="term" value="P:regulatory ncRNA-mediated heterochromatin formation"/>
    <property type="evidence" value="ECO:0007669"/>
    <property type="project" value="TreeGrafter"/>
</dbReference>
<dbReference type="InterPro" id="IPR045055">
    <property type="entry name" value="DNA2/NAM7-like"/>
</dbReference>
<evidence type="ECO:0000256" key="1">
    <source>
        <dbReference type="SAM" id="Coils"/>
    </source>
</evidence>
<feature type="non-terminal residue" evidence="2">
    <location>
        <position position="410"/>
    </location>
</feature>
<protein>
    <recommendedName>
        <fullName evidence="3">DNA2/NAM7 helicase helicase domain-containing protein</fullName>
    </recommendedName>
</protein>
<reference evidence="2" key="1">
    <citation type="submission" date="2015-11" db="EMBL/GenBank/DDBJ databases">
        <title>De novo transcriptome assembly of four potential Pierce s Disease insect vectors from Arizona vineyards.</title>
        <authorList>
            <person name="Tassone E.E."/>
        </authorList>
    </citation>
    <scope>NUCLEOTIDE SEQUENCE</scope>
</reference>
<accession>A0A1B6M3W3</accession>
<evidence type="ECO:0000313" key="2">
    <source>
        <dbReference type="EMBL" id="JAT30600.1"/>
    </source>
</evidence>
<organism evidence="2">
    <name type="scientific">Graphocephala atropunctata</name>
    <dbReference type="NCBI Taxonomy" id="36148"/>
    <lineage>
        <taxon>Eukaryota</taxon>
        <taxon>Metazoa</taxon>
        <taxon>Ecdysozoa</taxon>
        <taxon>Arthropoda</taxon>
        <taxon>Hexapoda</taxon>
        <taxon>Insecta</taxon>
        <taxon>Pterygota</taxon>
        <taxon>Neoptera</taxon>
        <taxon>Paraneoptera</taxon>
        <taxon>Hemiptera</taxon>
        <taxon>Auchenorrhyncha</taxon>
        <taxon>Membracoidea</taxon>
        <taxon>Cicadellidae</taxon>
        <taxon>Cicadellinae</taxon>
        <taxon>Cicadellini</taxon>
        <taxon>Graphocephala</taxon>
    </lineage>
</organism>
<keyword evidence="1" id="KW-0175">Coiled coil</keyword>
<dbReference type="PANTHER" id="PTHR10887:SF341">
    <property type="entry name" value="NFX1-TYPE ZINC FINGER-CONTAINING PROTEIN 1"/>
    <property type="match status" value="1"/>
</dbReference>
<dbReference type="EMBL" id="GEBQ01009377">
    <property type="protein sequence ID" value="JAT30600.1"/>
    <property type="molecule type" value="Transcribed_RNA"/>
</dbReference>
<dbReference type="InterPro" id="IPR027417">
    <property type="entry name" value="P-loop_NTPase"/>
</dbReference>
<dbReference type="Gene3D" id="3.40.50.300">
    <property type="entry name" value="P-loop containing nucleotide triphosphate hydrolases"/>
    <property type="match status" value="2"/>
</dbReference>
<dbReference type="SUPFAM" id="SSF52540">
    <property type="entry name" value="P-loop containing nucleoside triphosphate hydrolases"/>
    <property type="match status" value="1"/>
</dbReference>
<dbReference type="GO" id="GO:0031380">
    <property type="term" value="C:nuclear RNA-directed RNA polymerase complex"/>
    <property type="evidence" value="ECO:0007669"/>
    <property type="project" value="TreeGrafter"/>
</dbReference>